<dbReference type="KEGG" id="dde:Dde_2695"/>
<dbReference type="InterPro" id="IPR030390">
    <property type="entry name" value="MeTrfase_TrmA_AS"/>
</dbReference>
<evidence type="ECO:0000256" key="1">
    <source>
        <dbReference type="ARBA" id="ARBA00022603"/>
    </source>
</evidence>
<comment type="similarity">
    <text evidence="4">Belongs to the class I-like SAM-binding methyltransferase superfamily. RNA M5U methyltransferase family.</text>
</comment>
<dbReference type="PANTHER" id="PTHR11061">
    <property type="entry name" value="RNA M5U METHYLTRANSFERASE"/>
    <property type="match status" value="1"/>
</dbReference>
<dbReference type="PROSITE" id="PS01230">
    <property type="entry name" value="TRMA_1"/>
    <property type="match status" value="1"/>
</dbReference>
<protein>
    <submittedName>
        <fullName evidence="7">RNA methyltransferase, TrmA family</fullName>
    </submittedName>
</protein>
<feature type="domain" description="TRAM" evidence="6">
    <location>
        <begin position="6"/>
        <end position="64"/>
    </location>
</feature>
<dbReference type="PROSITE" id="PS51687">
    <property type="entry name" value="SAM_MT_RNA_M5U"/>
    <property type="match status" value="1"/>
</dbReference>
<dbReference type="HOGENOM" id="CLU_014689_7_2_7"/>
<feature type="binding site" evidence="4">
    <location>
        <position position="322"/>
    </location>
    <ligand>
        <name>S-adenosyl-L-methionine</name>
        <dbReference type="ChEBI" id="CHEBI:59789"/>
    </ligand>
</feature>
<evidence type="ECO:0000256" key="2">
    <source>
        <dbReference type="ARBA" id="ARBA00022679"/>
    </source>
</evidence>
<dbReference type="Proteomes" id="UP000002710">
    <property type="component" value="Chromosome"/>
</dbReference>
<gene>
    <name evidence="7" type="ordered locus">Dde_2695</name>
</gene>
<dbReference type="SUPFAM" id="SSF50249">
    <property type="entry name" value="Nucleic acid-binding proteins"/>
    <property type="match status" value="1"/>
</dbReference>
<dbReference type="Gene3D" id="3.40.50.150">
    <property type="entry name" value="Vaccinia Virus protein VP39"/>
    <property type="match status" value="1"/>
</dbReference>
<dbReference type="AlphaFoldDB" id="Q30XV5"/>
<dbReference type="PROSITE" id="PS50926">
    <property type="entry name" value="TRAM"/>
    <property type="match status" value="1"/>
</dbReference>
<dbReference type="Gene3D" id="2.40.50.1070">
    <property type="match status" value="1"/>
</dbReference>
<dbReference type="EMBL" id="CP000112">
    <property type="protein sequence ID" value="ABB39491.1"/>
    <property type="molecule type" value="Genomic_DNA"/>
</dbReference>
<dbReference type="eggNOG" id="COG2265">
    <property type="taxonomic scope" value="Bacteria"/>
</dbReference>
<dbReference type="Gene3D" id="2.40.50.140">
    <property type="entry name" value="Nucleic acid-binding proteins"/>
    <property type="match status" value="1"/>
</dbReference>
<dbReference type="InterPro" id="IPR010280">
    <property type="entry name" value="U5_MeTrfase_fam"/>
</dbReference>
<accession>Q30XV5</accession>
<feature type="active site" description="Nucleophile" evidence="4">
    <location>
        <position position="415"/>
    </location>
</feature>
<dbReference type="STRING" id="207559.Dde_2695"/>
<keyword evidence="1 4" id="KW-0489">Methyltransferase</keyword>
<evidence type="ECO:0000313" key="7">
    <source>
        <dbReference type="EMBL" id="ABB39491.1"/>
    </source>
</evidence>
<keyword evidence="3 4" id="KW-0949">S-adenosyl-L-methionine</keyword>
<dbReference type="PANTHER" id="PTHR11061:SF30">
    <property type="entry name" value="TRNA (URACIL(54)-C(5))-METHYLTRANSFERASE"/>
    <property type="match status" value="1"/>
</dbReference>
<dbReference type="InterPro" id="IPR030391">
    <property type="entry name" value="MeTrfase_TrmA_CS"/>
</dbReference>
<dbReference type="NCBIfam" id="TIGR00479">
    <property type="entry name" value="rumA"/>
    <property type="match status" value="1"/>
</dbReference>
<dbReference type="Pfam" id="PF01938">
    <property type="entry name" value="TRAM"/>
    <property type="match status" value="1"/>
</dbReference>
<evidence type="ECO:0000313" key="8">
    <source>
        <dbReference type="Proteomes" id="UP000002710"/>
    </source>
</evidence>
<feature type="binding site" evidence="4">
    <location>
        <position position="343"/>
    </location>
    <ligand>
        <name>S-adenosyl-L-methionine</name>
        <dbReference type="ChEBI" id="CHEBI:59789"/>
    </ligand>
</feature>
<keyword evidence="2 4" id="KW-0808">Transferase</keyword>
<dbReference type="Pfam" id="PF05958">
    <property type="entry name" value="tRNA_U5-meth_tr"/>
    <property type="match status" value="1"/>
</dbReference>
<dbReference type="PROSITE" id="PS01231">
    <property type="entry name" value="TRMA_2"/>
    <property type="match status" value="1"/>
</dbReference>
<evidence type="ECO:0000256" key="4">
    <source>
        <dbReference type="PROSITE-ProRule" id="PRU01024"/>
    </source>
</evidence>
<dbReference type="InterPro" id="IPR012340">
    <property type="entry name" value="NA-bd_OB-fold"/>
</dbReference>
<feature type="binding site" evidence="4">
    <location>
        <position position="295"/>
    </location>
    <ligand>
        <name>S-adenosyl-L-methionine</name>
        <dbReference type="ChEBI" id="CHEBI:59789"/>
    </ligand>
</feature>
<dbReference type="RefSeq" id="WP_011368520.1">
    <property type="nucleotide sequence ID" value="NC_007519.1"/>
</dbReference>
<dbReference type="CDD" id="cd02440">
    <property type="entry name" value="AdoMet_MTases"/>
    <property type="match status" value="1"/>
</dbReference>
<feature type="binding site" evidence="4">
    <location>
        <position position="388"/>
    </location>
    <ligand>
        <name>S-adenosyl-L-methionine</name>
        <dbReference type="ChEBI" id="CHEBI:59789"/>
    </ligand>
</feature>
<proteinExistence type="inferred from homology"/>
<name>Q30XV5_OLEA2</name>
<evidence type="ECO:0000256" key="5">
    <source>
        <dbReference type="PROSITE-ProRule" id="PRU10015"/>
    </source>
</evidence>
<organism evidence="7 8">
    <name type="scientific">Oleidesulfovibrio alaskensis (strain ATCC BAA-1058 / DSM 17464 / G20)</name>
    <name type="common">Desulfovibrio alaskensis</name>
    <dbReference type="NCBI Taxonomy" id="207559"/>
    <lineage>
        <taxon>Bacteria</taxon>
        <taxon>Pseudomonadati</taxon>
        <taxon>Thermodesulfobacteriota</taxon>
        <taxon>Desulfovibrionia</taxon>
        <taxon>Desulfovibrionales</taxon>
        <taxon>Desulfovibrionaceae</taxon>
        <taxon>Oleidesulfovibrio</taxon>
    </lineage>
</organism>
<sequence length="457" mass="50230">MNTPTTPAEGDILHLQPHTLTTGGRALARHGRLAVFIDNALPGQTVTARVTRCRKNYAEATLLGVTAAADYQTEPFCRHFAECGGCSWQHMPYAMQLEWKQRLVHDAFVRIGRIAEPPVLPALASPAQRFFRNKMEFAFENDSPQGIRLGLRARGSHDVINISECHLQSQRCVRIVDSVRRWAAQTGLTAWDVRSGEGFFRYLVIRETLYTGQCMVQLITGPEKTGGNAGARAVRQLGDLLAESGEGITSFIHGERRSPVQAAYAEKTLYSTGDSHLTEQLNGRTFTMAPHAFFQTNTAATEILSRTAADYAGQGGVLWDLYCGVGTMGLGMADQVTSVTGMEVSEEAVQFATLNARNQQVPQARFLAGDVRRLLIRHKEKPDIVITDPPRAGMHPDVLSALISRAPRKIVYISCDPATQARDAAALTDSYRLEAVQPVDMFPHSAHIESVALFSIR</sequence>
<evidence type="ECO:0000256" key="3">
    <source>
        <dbReference type="ARBA" id="ARBA00022691"/>
    </source>
</evidence>
<reference evidence="7 8" key="1">
    <citation type="journal article" date="2011" name="J. Bacteriol.">
        <title>Complete genome sequence and updated annotation of Desulfovibrio alaskensis G20.</title>
        <authorList>
            <person name="Hauser L.J."/>
            <person name="Land M.L."/>
            <person name="Brown S.D."/>
            <person name="Larimer F."/>
            <person name="Keller K.L."/>
            <person name="Rapp-Giles B.J."/>
            <person name="Price M.N."/>
            <person name="Lin M."/>
            <person name="Bruce D.C."/>
            <person name="Detter J.C."/>
            <person name="Tapia R."/>
            <person name="Han C.S."/>
            <person name="Goodwin L.A."/>
            <person name="Cheng J.F."/>
            <person name="Pitluck S."/>
            <person name="Copeland A."/>
            <person name="Lucas S."/>
            <person name="Nolan M."/>
            <person name="Lapidus A.L."/>
            <person name="Palumbo A.V."/>
            <person name="Wall J.D."/>
        </authorList>
    </citation>
    <scope>NUCLEOTIDE SEQUENCE [LARGE SCALE GENOMIC DNA]</scope>
    <source>
        <strain evidence="8">ATCC BAA 1058 / DSM 17464 / G20</strain>
    </source>
</reference>
<dbReference type="InterPro" id="IPR002792">
    <property type="entry name" value="TRAM_dom"/>
</dbReference>
<keyword evidence="8" id="KW-1185">Reference proteome</keyword>
<evidence type="ECO:0000259" key="6">
    <source>
        <dbReference type="PROSITE" id="PS50926"/>
    </source>
</evidence>
<dbReference type="GO" id="GO:0070475">
    <property type="term" value="P:rRNA base methylation"/>
    <property type="evidence" value="ECO:0007669"/>
    <property type="project" value="TreeGrafter"/>
</dbReference>
<dbReference type="GO" id="GO:0070041">
    <property type="term" value="F:rRNA (uridine-C5-)-methyltransferase activity"/>
    <property type="evidence" value="ECO:0007669"/>
    <property type="project" value="TreeGrafter"/>
</dbReference>
<dbReference type="InterPro" id="IPR029063">
    <property type="entry name" value="SAM-dependent_MTases_sf"/>
</dbReference>
<feature type="active site" evidence="5">
    <location>
        <position position="415"/>
    </location>
</feature>
<dbReference type="SUPFAM" id="SSF53335">
    <property type="entry name" value="S-adenosyl-L-methionine-dependent methyltransferases"/>
    <property type="match status" value="1"/>
</dbReference>